<reference evidence="4 5" key="1">
    <citation type="submission" date="2019-10" db="EMBL/GenBank/DDBJ databases">
        <title>Streptomyces sp. nov., a novel actinobacterium isolated from alkaline environment.</title>
        <authorList>
            <person name="Golinska P."/>
        </authorList>
    </citation>
    <scope>NUCLEOTIDE SEQUENCE [LARGE SCALE GENOMIC DNA]</scope>
    <source>
        <strain evidence="4 5">OF1</strain>
    </source>
</reference>
<sequence>MTPSRPLVWVKSSYSGNGGAACVECTPGTAPTGAIHVRDSKQENGPTLRLSVAAFASLVEFIKHDG</sequence>
<dbReference type="EMBL" id="JABJWZ010000002">
    <property type="protein sequence ID" value="MBB1251865.1"/>
    <property type="molecule type" value="Genomic_DNA"/>
</dbReference>
<dbReference type="AlphaFoldDB" id="A0A5P0YKX0"/>
<protein>
    <submittedName>
        <fullName evidence="4">DUF397 domain-containing protein</fullName>
    </submittedName>
</protein>
<accession>A0A5P0YKX0</accession>
<dbReference type="EMBL" id="JABJXA010000049">
    <property type="protein sequence ID" value="MBB1259324.1"/>
    <property type="molecule type" value="Genomic_DNA"/>
</dbReference>
<dbReference type="OrthoDB" id="4323652at2"/>
<dbReference type="Proteomes" id="UP000320857">
    <property type="component" value="Unassembled WGS sequence"/>
</dbReference>
<dbReference type="RefSeq" id="WP_143645659.1">
    <property type="nucleotide sequence ID" value="NZ_JABJWZ010000002.1"/>
</dbReference>
<evidence type="ECO:0000313" key="5">
    <source>
        <dbReference type="Proteomes" id="UP000320857"/>
    </source>
</evidence>
<proteinExistence type="predicted"/>
<dbReference type="Proteomes" id="UP000517765">
    <property type="component" value="Unassembled WGS sequence"/>
</dbReference>
<evidence type="ECO:0000259" key="1">
    <source>
        <dbReference type="Pfam" id="PF04149"/>
    </source>
</evidence>
<feature type="domain" description="DUF397" evidence="1">
    <location>
        <begin position="7"/>
        <end position="63"/>
    </location>
</feature>
<evidence type="ECO:0000313" key="6">
    <source>
        <dbReference type="Proteomes" id="UP000517765"/>
    </source>
</evidence>
<comment type="caution">
    <text evidence="4">The sequence shown here is derived from an EMBL/GenBank/DDBJ whole genome shotgun (WGS) entry which is preliminary data.</text>
</comment>
<reference evidence="6 7" key="2">
    <citation type="submission" date="2020-05" db="EMBL/GenBank/DDBJ databases">
        <title>Classification of alakaliphilic streptomycetes isolated from an alkaline soil next to Lonar Crater, India and a proposal for the recognition of Streptomyces alkaliterrae sp. nov.</title>
        <authorList>
            <person name="Golinska P."/>
        </authorList>
    </citation>
    <scope>NUCLEOTIDE SEQUENCE [LARGE SCALE GENOMIC DNA]</scope>
    <source>
        <strain evidence="7">OF3</strain>
        <strain evidence="6">OF8</strain>
    </source>
</reference>
<keyword evidence="5" id="KW-1185">Reference proteome</keyword>
<reference evidence="2" key="3">
    <citation type="journal article" name="Syst. Appl. Microbiol.">
        <title>Streptomyces alkaliterrae sp. nov., isolated from an alkaline soil, and emended descriptions of Streptomyces alkaliphilus, Streptomyces calidiresistens and Streptomyces durbertensis.</title>
        <authorList>
            <person name="Swiecimska M."/>
            <person name="Golinska P."/>
            <person name="Nouioui I."/>
            <person name="Wypij M."/>
            <person name="Rai M."/>
            <person name="Sangal V."/>
            <person name="Goodfellow M."/>
        </authorList>
    </citation>
    <scope>NUCLEOTIDE SEQUENCE</scope>
    <source>
        <strain evidence="2">OF3</strain>
        <strain evidence="3">OF8</strain>
    </source>
</reference>
<dbReference type="Proteomes" id="UP000525686">
    <property type="component" value="Unassembled WGS sequence"/>
</dbReference>
<evidence type="ECO:0000313" key="7">
    <source>
        <dbReference type="Proteomes" id="UP000525686"/>
    </source>
</evidence>
<dbReference type="Pfam" id="PF04149">
    <property type="entry name" value="DUF397"/>
    <property type="match status" value="1"/>
</dbReference>
<organism evidence="4 5">
    <name type="scientific">Streptomyces alkaliterrae</name>
    <dbReference type="NCBI Taxonomy" id="2213162"/>
    <lineage>
        <taxon>Bacteria</taxon>
        <taxon>Bacillati</taxon>
        <taxon>Actinomycetota</taxon>
        <taxon>Actinomycetes</taxon>
        <taxon>Kitasatosporales</taxon>
        <taxon>Streptomycetaceae</taxon>
        <taxon>Streptomyces</taxon>
    </lineage>
</organism>
<evidence type="ECO:0000313" key="3">
    <source>
        <dbReference type="EMBL" id="MBB1259324.1"/>
    </source>
</evidence>
<gene>
    <name evidence="4" type="ORF">FNX44_000070</name>
    <name evidence="2" type="ORF">H3146_00580</name>
    <name evidence="3" type="ORF">H3147_10795</name>
</gene>
<name>A0A5P0YKX0_9ACTN</name>
<evidence type="ECO:0000313" key="2">
    <source>
        <dbReference type="EMBL" id="MBB1251865.1"/>
    </source>
</evidence>
<dbReference type="PROSITE" id="PS51257">
    <property type="entry name" value="PROKAR_LIPOPROTEIN"/>
    <property type="match status" value="1"/>
</dbReference>
<dbReference type="InterPro" id="IPR007278">
    <property type="entry name" value="DUF397"/>
</dbReference>
<dbReference type="EMBL" id="VJYK02000001">
    <property type="protein sequence ID" value="MQS00297.1"/>
    <property type="molecule type" value="Genomic_DNA"/>
</dbReference>
<evidence type="ECO:0000313" key="4">
    <source>
        <dbReference type="EMBL" id="MQS00297.1"/>
    </source>
</evidence>